<dbReference type="GO" id="GO:0051301">
    <property type="term" value="P:cell division"/>
    <property type="evidence" value="ECO:0007669"/>
    <property type="project" value="UniProtKB-KW"/>
</dbReference>
<dbReference type="AlphaFoldDB" id="A0A494YYV3"/>
<evidence type="ECO:0000259" key="1">
    <source>
        <dbReference type="SMART" id="SM00842"/>
    </source>
</evidence>
<dbReference type="CDD" id="cd24004">
    <property type="entry name" value="ASKHA_NBD_PilM-like"/>
    <property type="match status" value="1"/>
</dbReference>
<dbReference type="PANTHER" id="PTHR32432">
    <property type="entry name" value="CELL DIVISION PROTEIN FTSA-RELATED"/>
    <property type="match status" value="1"/>
</dbReference>
<accession>A0A494YYV3</accession>
<dbReference type="SMART" id="SM00842">
    <property type="entry name" value="FtsA"/>
    <property type="match status" value="1"/>
</dbReference>
<proteinExistence type="predicted"/>
<dbReference type="Proteomes" id="UP000281813">
    <property type="component" value="Unassembled WGS sequence"/>
</dbReference>
<gene>
    <name evidence="2" type="ORF">D8M05_11530</name>
</gene>
<evidence type="ECO:0000313" key="2">
    <source>
        <dbReference type="EMBL" id="RKQ14889.1"/>
    </source>
</evidence>
<sequence length="710" mass="79057">MGNRIFALDIGTRTVTGIILEKNDDKYKINDFYTIEHKERSMLDGQIHNVEKVAEVILEVKKELEKRTNTQLKSVCVAAAGRALETIEAKANLPLNQQPINNLETIKHLELSAVQAAQLKLTQQETNTPNHTNYYCVGYSVIHYQLDHEQIGSLLDQRGDEASVQVIATFLPKVVVESLLAALTRADLEMEALTLEPIAAIQVLIPESMRRLNVALVDIGAGTSDIAITDKGTVVAYGMVPVAGDEITESLSDEYLLDFPVAEKLKREIVNNGEATFNDILGFETEITYEKLVEDMNVPITQLATEISKEIMKLNGKIPRAVMLIGGGSLTPELTSILAETLDLPANRVAVRGLDAIQNLHQEENIPKGPEFVTPIGIAIAAKQNPIHYISVNVNNQVIRLFEMKQLTVGDCLIQVGIEIKKSYGKPGIASIITVNGQQTTLPGELGKAPNILLNGNKVTVETPIANGDELLIEKGEDGKPLPITLHELIGEVPSTIVYLNDHSYTLQMKVYVNDVLKDKNYIIQDNDNIIFKQPRTISDFLTDVYPINQNESFIIWVNNRKLHLNAFETQLLVNDKDVSWDYSLKQNDRITLTTAKSPIIEDVLNQLGLSYMQTASVTFNGTLIEIQKNILSITNEGVKLDIESKVTPNDKIEIHEQEVEPFIFQDIFRYVDIDLTTVSGAFQIYNNDEPSSFDALINHGDKLEIRWSE</sequence>
<dbReference type="PANTHER" id="PTHR32432:SF3">
    <property type="entry name" value="ETHANOLAMINE UTILIZATION PROTEIN EUTJ"/>
    <property type="match status" value="1"/>
</dbReference>
<keyword evidence="2" id="KW-0131">Cell cycle</keyword>
<dbReference type="Gene3D" id="3.30.420.40">
    <property type="match status" value="2"/>
</dbReference>
<feature type="domain" description="SHS2" evidence="1">
    <location>
        <begin position="5"/>
        <end position="204"/>
    </location>
</feature>
<name>A0A494YYV3_9BACI</name>
<dbReference type="InterPro" id="IPR050696">
    <property type="entry name" value="FtsA/MreB"/>
</dbReference>
<keyword evidence="2" id="KW-0132">Cell division</keyword>
<organism evidence="2 3">
    <name type="scientific">Oceanobacillus bengalensis</name>
    <dbReference type="NCBI Taxonomy" id="1435466"/>
    <lineage>
        <taxon>Bacteria</taxon>
        <taxon>Bacillati</taxon>
        <taxon>Bacillota</taxon>
        <taxon>Bacilli</taxon>
        <taxon>Bacillales</taxon>
        <taxon>Bacillaceae</taxon>
        <taxon>Oceanobacillus</taxon>
    </lineage>
</organism>
<dbReference type="InterPro" id="IPR043129">
    <property type="entry name" value="ATPase_NBD"/>
</dbReference>
<protein>
    <submittedName>
        <fullName evidence="2">Cell division protein FtsA</fullName>
    </submittedName>
</protein>
<dbReference type="SUPFAM" id="SSF53067">
    <property type="entry name" value="Actin-like ATPase domain"/>
    <property type="match status" value="2"/>
</dbReference>
<reference evidence="2 3" key="1">
    <citation type="journal article" date="2015" name="Antonie Van Leeuwenhoek">
        <title>Oceanobacillus bengalensis sp. nov., a bacterium isolated from seawater of the Bay of Bengal.</title>
        <authorList>
            <person name="Yongchang O."/>
            <person name="Xiang W."/>
            <person name="Wang G."/>
        </authorList>
    </citation>
    <scope>NUCLEOTIDE SEQUENCE [LARGE SCALE GENOMIC DNA]</scope>
    <source>
        <strain evidence="2 3">MCCC 1K00260</strain>
    </source>
</reference>
<dbReference type="RefSeq" id="WP_121131921.1">
    <property type="nucleotide sequence ID" value="NZ_JBHUFK010000037.1"/>
</dbReference>
<dbReference type="OrthoDB" id="9768127at2"/>
<keyword evidence="3" id="KW-1185">Reference proteome</keyword>
<evidence type="ECO:0000313" key="3">
    <source>
        <dbReference type="Proteomes" id="UP000281813"/>
    </source>
</evidence>
<dbReference type="InterPro" id="IPR003494">
    <property type="entry name" value="SHS2_FtsA"/>
</dbReference>
<dbReference type="EMBL" id="RBZO01000017">
    <property type="protein sequence ID" value="RKQ14889.1"/>
    <property type="molecule type" value="Genomic_DNA"/>
</dbReference>
<dbReference type="Pfam" id="PF14450">
    <property type="entry name" value="FtsA"/>
    <property type="match status" value="1"/>
</dbReference>
<comment type="caution">
    <text evidence="2">The sequence shown here is derived from an EMBL/GenBank/DDBJ whole genome shotgun (WGS) entry which is preliminary data.</text>
</comment>